<proteinExistence type="predicted"/>
<evidence type="ECO:0000313" key="2">
    <source>
        <dbReference type="Proteomes" id="UP001226091"/>
    </source>
</evidence>
<keyword evidence="2" id="KW-1185">Reference proteome</keyword>
<reference evidence="2" key="1">
    <citation type="journal article" date="2025" name="Aquaculture">
        <title>Assessment of the bioflocculant production and safety properties of Metabacillus hrfriensis sp. nov. based on phenotypic and whole-genome sequencing analysis.</title>
        <authorList>
            <person name="Zhang R."/>
            <person name="Zhao Z."/>
            <person name="Luo L."/>
            <person name="Wang S."/>
            <person name="Guo K."/>
            <person name="Xu W."/>
        </authorList>
    </citation>
    <scope>NUCLEOTIDE SEQUENCE [LARGE SCALE GENOMIC DNA]</scope>
    <source>
        <strain evidence="2">CT-WN-B3</strain>
    </source>
</reference>
<accession>A0ACD4RB72</accession>
<organism evidence="1 2">
    <name type="scientific">Metabacillus hrfriensis</name>
    <dbReference type="NCBI Taxonomy" id="3048891"/>
    <lineage>
        <taxon>Bacteria</taxon>
        <taxon>Bacillati</taxon>
        <taxon>Bacillota</taxon>
        <taxon>Bacilli</taxon>
        <taxon>Bacillales</taxon>
        <taxon>Bacillaceae</taxon>
        <taxon>Metabacillus</taxon>
    </lineage>
</organism>
<gene>
    <name evidence="1" type="primary">spoIIR</name>
    <name evidence="1" type="ORF">QLQ22_24020</name>
</gene>
<dbReference type="Proteomes" id="UP001226091">
    <property type="component" value="Chromosome"/>
</dbReference>
<dbReference type="EMBL" id="CP126116">
    <property type="protein sequence ID" value="WHZ57672.1"/>
    <property type="molecule type" value="Genomic_DNA"/>
</dbReference>
<protein>
    <submittedName>
        <fullName evidence="1">Stage II sporulation protein R</fullName>
    </submittedName>
</protein>
<sequence>MKKQHIAFIYILLLLLGAIMNVYKEPLSAEAEQQGSEPVVIPEEAIRLRILANSDSDEDQALKRKIRDEVNKEITVWVEKLTSIEAARELIQSRLPEIEKIVQSVLVKENKEQEFSVDFDNVSFPTKMYGSYIYPAGDYEAILITLGEGKGANWWCVLFPPLCFLDFSNGQAVQAAEIEEEDKSAEADKTSEELSALIVDEEEEKEEVEVKFFLVEWFSNLFS</sequence>
<evidence type="ECO:0000313" key="1">
    <source>
        <dbReference type="EMBL" id="WHZ57672.1"/>
    </source>
</evidence>
<name>A0ACD4RB72_9BACI</name>